<dbReference type="InterPro" id="IPR050534">
    <property type="entry name" value="Coronavir_polyprotein_1ab"/>
</dbReference>
<dbReference type="InterPro" id="IPR041851">
    <property type="entry name" value="RecD_N_sf"/>
</dbReference>
<feature type="domain" description="UvrD-like helicase C-terminal" evidence="13">
    <location>
        <begin position="533"/>
        <end position="580"/>
    </location>
</feature>
<dbReference type="HAMAP" id="MF_01487">
    <property type="entry name" value="RecD"/>
    <property type="match status" value="1"/>
</dbReference>
<dbReference type="GO" id="GO:0008854">
    <property type="term" value="F:exodeoxyribonuclease V activity"/>
    <property type="evidence" value="ECO:0007669"/>
    <property type="project" value="UniProtKB-EC"/>
</dbReference>
<accession>A0ABY6P3J6</accession>
<dbReference type="CDD" id="cd17933">
    <property type="entry name" value="DEXSc_RecD-like"/>
    <property type="match status" value="1"/>
</dbReference>
<evidence type="ECO:0000313" key="15">
    <source>
        <dbReference type="EMBL" id="UZJ26221.1"/>
    </source>
</evidence>
<comment type="miscellaneous">
    <text evidence="11">In the RecBCD complex, RecB has a slow 3'-5' helicase, an exonuclease activity and loads RecA onto ssDNA, RecD has a fast 5'-3' helicase activity, while RecC stimulates the ATPase and processivity of the RecB helicase and contributes to recognition of the Chi site.</text>
</comment>
<evidence type="ECO:0000256" key="8">
    <source>
        <dbReference type="ARBA" id="ARBA00023125"/>
    </source>
</evidence>
<feature type="binding site" evidence="11">
    <location>
        <begin position="197"/>
        <end position="204"/>
    </location>
    <ligand>
        <name>ATP</name>
        <dbReference type="ChEBI" id="CHEBI:30616"/>
    </ligand>
</feature>
<keyword evidence="7 11" id="KW-0067">ATP-binding</keyword>
<dbReference type="PANTHER" id="PTHR43788:SF6">
    <property type="entry name" value="DNA HELICASE B"/>
    <property type="match status" value="1"/>
</dbReference>
<dbReference type="InterPro" id="IPR027785">
    <property type="entry name" value="UvrD-like_helicase_C"/>
</dbReference>
<evidence type="ECO:0000259" key="13">
    <source>
        <dbReference type="Pfam" id="PF13538"/>
    </source>
</evidence>
<protein>
    <recommendedName>
        <fullName evidence="11">RecBCD enzyme subunit RecD</fullName>
        <ecNumber evidence="11">5.6.2.3</ecNumber>
    </recommendedName>
    <alternativeName>
        <fullName evidence="11">DNA 5'-3' helicase subunit RecD</fullName>
    </alternativeName>
    <alternativeName>
        <fullName evidence="11">Exonuclease V subunit RecD</fullName>
        <shortName evidence="11">ExoV subunit RecD</shortName>
    </alternativeName>
    <alternativeName>
        <fullName evidence="11">Helicase/nuclease RecBCD subunit RecD</fullName>
    </alternativeName>
</protein>
<feature type="domain" description="RecBCD enzyme subunit RecD N-terminal" evidence="14">
    <location>
        <begin position="15"/>
        <end position="137"/>
    </location>
</feature>
<evidence type="ECO:0000259" key="14">
    <source>
        <dbReference type="Pfam" id="PF21185"/>
    </source>
</evidence>
<evidence type="ECO:0000256" key="2">
    <source>
        <dbReference type="ARBA" id="ARBA00022741"/>
    </source>
</evidence>
<dbReference type="Gene3D" id="3.40.50.300">
    <property type="entry name" value="P-loop containing nucleotide triphosphate hydrolases"/>
    <property type="match status" value="3"/>
</dbReference>
<dbReference type="Pfam" id="PF13538">
    <property type="entry name" value="UvrD_C_2"/>
    <property type="match status" value="1"/>
</dbReference>
<dbReference type="Pfam" id="PF13245">
    <property type="entry name" value="AAA_19"/>
    <property type="match status" value="1"/>
</dbReference>
<keyword evidence="5 11" id="KW-0347">Helicase</keyword>
<evidence type="ECO:0000256" key="9">
    <source>
        <dbReference type="ARBA" id="ARBA00023204"/>
    </source>
</evidence>
<keyword evidence="8 11" id="KW-0238">DNA-binding</keyword>
<sequence>MIPVRATGLLRDFAEAGVLEAADVHVALRLSQLGGEGAETVLLAAALAVRGVRTGSVCVDLATIAGSVLVDPDPDHPDPDDPDRDDPGAEPTPDPTGAVAPPLAWPETWDALQDSPLVAVGVDAPWRPLRLVHGLLYLDRYWQQEQLVRRELDQRAARPTPALDLSALPGLFPVPGPDRQRLAVAVAADRWVSVITGGPGTGKTHTVARLLALLLAQPGPTPRIALTAPTGKAAARLQESVQSQAAAVGLPLDLTASTLHRLLGWRPDSQSRFRHHAGNRLPYDVVVVDESSMVSLTLMARLLDAVRPTARLVLVGDPDQLTPVDAGAVLSDLVHRPAPTGAPVTAPSGIDPTELDLDGTERAQLGNGIVRLRVSHRYGHQIGALAEAIRTGDADATLGLLHDGGSLTLEPGFDALRTEVTATGVDMAAAASAGDAARAITLLGTHRLLCAHRTGPHGVTWWNEECSRWSGATGARWYAGQPLLITANDYENALHNGDTGVVVETPDGLQAAFARAGGIERIALSRLSSVVTAHALTVHRSQGSQYESVTLVLPPPTSPLLTRELFYTAITRASAHVRVIGSEESVRAAVGRQLVRASGLRRTSTG</sequence>
<evidence type="ECO:0000256" key="3">
    <source>
        <dbReference type="ARBA" id="ARBA00022763"/>
    </source>
</evidence>
<comment type="similarity">
    <text evidence="11">Belongs to the RecD family.</text>
</comment>
<evidence type="ECO:0000256" key="10">
    <source>
        <dbReference type="ARBA" id="ARBA00023235"/>
    </source>
</evidence>
<evidence type="ECO:0000313" key="16">
    <source>
        <dbReference type="Proteomes" id="UP001164965"/>
    </source>
</evidence>
<keyword evidence="10 11" id="KW-0413">Isomerase</keyword>
<evidence type="ECO:0000256" key="6">
    <source>
        <dbReference type="ARBA" id="ARBA00022839"/>
    </source>
</evidence>
<dbReference type="RefSeq" id="WP_265384325.1">
    <property type="nucleotide sequence ID" value="NZ_CP110615.1"/>
</dbReference>
<proteinExistence type="inferred from homology"/>
<evidence type="ECO:0000256" key="7">
    <source>
        <dbReference type="ARBA" id="ARBA00022840"/>
    </source>
</evidence>
<dbReference type="NCBIfam" id="TIGR01447">
    <property type="entry name" value="recD"/>
    <property type="match status" value="1"/>
</dbReference>
<gene>
    <name evidence="11 15" type="primary">recD</name>
    <name evidence="15" type="ORF">RHODO2019_07380</name>
</gene>
<evidence type="ECO:0000256" key="11">
    <source>
        <dbReference type="HAMAP-Rule" id="MF_01487"/>
    </source>
</evidence>
<dbReference type="Gene3D" id="1.10.10.1020">
    <property type="entry name" value="RecBCD complex, subunit RecD, N-terminal domain"/>
    <property type="match status" value="1"/>
</dbReference>
<keyword evidence="4 11" id="KW-0378">Hydrolase</keyword>
<dbReference type="InterPro" id="IPR006344">
    <property type="entry name" value="RecD"/>
</dbReference>
<keyword evidence="9 11" id="KW-0234">DNA repair</keyword>
<comment type="function">
    <text evidence="11">A helicase/nuclease that prepares dsDNA breaks (DSB) for recombinational DNA repair. Binds to DSBs and unwinds DNA via a highly rapid and processive ATP-dependent bidirectional helicase activity. Unwinds dsDNA until it encounters a Chi (crossover hotspot instigator) sequence from the 3' direction. Cuts ssDNA a few nucleotides 3' to the Chi site. The properties and activities of the enzyme are changed at Chi. The Chi-altered holoenzyme produces a long 3'-ssDNA overhang and facilitates RecA-binding to the ssDNA for homologous DNA recombination and repair. Holoenzyme degrades any linearized DNA that is unable to undergo homologous recombination. In the holoenzyme this subunit has ssDNA-dependent ATPase and 5'-3' helicase activity. When added to pre-assembled RecBC greatly stimulates nuclease activity and augments holoenzyme processivity. Negatively regulates the RecA-loading ability of RecBCD.</text>
</comment>
<organism evidence="15 16">
    <name type="scientific">Rhodococcus antarcticus</name>
    <dbReference type="NCBI Taxonomy" id="2987751"/>
    <lineage>
        <taxon>Bacteria</taxon>
        <taxon>Bacillati</taxon>
        <taxon>Actinomycetota</taxon>
        <taxon>Actinomycetes</taxon>
        <taxon>Mycobacteriales</taxon>
        <taxon>Nocardiaceae</taxon>
        <taxon>Rhodococcus</taxon>
    </lineage>
</organism>
<dbReference type="EC" id="5.6.2.3" evidence="11"/>
<dbReference type="InterPro" id="IPR027417">
    <property type="entry name" value="P-loop_NTPase"/>
</dbReference>
<keyword evidence="16" id="KW-1185">Reference proteome</keyword>
<evidence type="ECO:0000256" key="1">
    <source>
        <dbReference type="ARBA" id="ARBA00022722"/>
    </source>
</evidence>
<dbReference type="InterPro" id="IPR049550">
    <property type="entry name" value="RecD_N"/>
</dbReference>
<dbReference type="Pfam" id="PF21185">
    <property type="entry name" value="RecD_N"/>
    <property type="match status" value="1"/>
</dbReference>
<keyword evidence="3 11" id="KW-0227">DNA damage</keyword>
<dbReference type="EMBL" id="CP110615">
    <property type="protein sequence ID" value="UZJ26221.1"/>
    <property type="molecule type" value="Genomic_DNA"/>
</dbReference>
<dbReference type="Proteomes" id="UP001164965">
    <property type="component" value="Chromosome"/>
</dbReference>
<keyword evidence="2 11" id="KW-0547">Nucleotide-binding</keyword>
<evidence type="ECO:0000256" key="12">
    <source>
        <dbReference type="SAM" id="MobiDB-lite"/>
    </source>
</evidence>
<keyword evidence="1 11" id="KW-0540">Nuclease</keyword>
<evidence type="ECO:0000256" key="5">
    <source>
        <dbReference type="ARBA" id="ARBA00022806"/>
    </source>
</evidence>
<comment type="subunit">
    <text evidence="11">Heterotrimer of RecB, RecC and RecD. All subunits contribute to DNA-binding.</text>
</comment>
<keyword evidence="6 11" id="KW-0269">Exonuclease</keyword>
<evidence type="ECO:0000256" key="4">
    <source>
        <dbReference type="ARBA" id="ARBA00022801"/>
    </source>
</evidence>
<comment type="catalytic activity">
    <reaction evidence="11">
        <text>ATP + H2O = ADP + phosphate + H(+)</text>
        <dbReference type="Rhea" id="RHEA:13065"/>
        <dbReference type="ChEBI" id="CHEBI:15377"/>
        <dbReference type="ChEBI" id="CHEBI:15378"/>
        <dbReference type="ChEBI" id="CHEBI:30616"/>
        <dbReference type="ChEBI" id="CHEBI:43474"/>
        <dbReference type="ChEBI" id="CHEBI:456216"/>
        <dbReference type="EC" id="5.6.2.3"/>
    </reaction>
</comment>
<dbReference type="PANTHER" id="PTHR43788">
    <property type="entry name" value="DNA2/NAM7 HELICASE FAMILY MEMBER"/>
    <property type="match status" value="1"/>
</dbReference>
<dbReference type="SUPFAM" id="SSF52540">
    <property type="entry name" value="P-loop containing nucleoside triphosphate hydrolases"/>
    <property type="match status" value="1"/>
</dbReference>
<dbReference type="CDD" id="cd18809">
    <property type="entry name" value="SF1_C_RecD"/>
    <property type="match status" value="1"/>
</dbReference>
<name>A0ABY6P3J6_9NOCA</name>
<feature type="region of interest" description="Disordered" evidence="12">
    <location>
        <begin position="69"/>
        <end position="103"/>
    </location>
</feature>
<reference evidence="15" key="1">
    <citation type="submission" date="2022-10" db="EMBL/GenBank/DDBJ databases">
        <title>Rhodococcus sp.75.</title>
        <authorList>
            <person name="Sun M."/>
        </authorList>
    </citation>
    <scope>NUCLEOTIDE SEQUENCE</scope>
    <source>
        <strain evidence="15">75</strain>
    </source>
</reference>